<accession>A0A323TK52</accession>
<dbReference type="InterPro" id="IPR035965">
    <property type="entry name" value="PAS-like_dom_sf"/>
</dbReference>
<dbReference type="Pfam" id="PF00512">
    <property type="entry name" value="HisKA"/>
    <property type="match status" value="1"/>
</dbReference>
<comment type="subcellular location">
    <subcellularLocation>
        <location evidence="2">Cell membrane</location>
        <topology evidence="2">Multi-pass membrane protein</topology>
    </subcellularLocation>
</comment>
<evidence type="ECO:0000256" key="14">
    <source>
        <dbReference type="SAM" id="Phobius"/>
    </source>
</evidence>
<evidence type="ECO:0000256" key="3">
    <source>
        <dbReference type="ARBA" id="ARBA00012438"/>
    </source>
</evidence>
<dbReference type="Pfam" id="PF02518">
    <property type="entry name" value="HATPase_c"/>
    <property type="match status" value="1"/>
</dbReference>
<dbReference type="InterPro" id="IPR000014">
    <property type="entry name" value="PAS"/>
</dbReference>
<feature type="domain" description="HAMP" evidence="17">
    <location>
        <begin position="199"/>
        <end position="251"/>
    </location>
</feature>
<dbReference type="InterPro" id="IPR013767">
    <property type="entry name" value="PAS_fold"/>
</dbReference>
<evidence type="ECO:0000256" key="13">
    <source>
        <dbReference type="ARBA" id="ARBA00023136"/>
    </source>
</evidence>
<dbReference type="Pfam" id="PF00989">
    <property type="entry name" value="PAS"/>
    <property type="match status" value="1"/>
</dbReference>
<dbReference type="GO" id="GO:0005524">
    <property type="term" value="F:ATP binding"/>
    <property type="evidence" value="ECO:0007669"/>
    <property type="project" value="UniProtKB-KW"/>
</dbReference>
<keyword evidence="5" id="KW-0597">Phosphoprotein</keyword>
<evidence type="ECO:0000256" key="8">
    <source>
        <dbReference type="ARBA" id="ARBA00022741"/>
    </source>
</evidence>
<organism evidence="18 19">
    <name type="scientific">Salipaludibacillus keqinensis</name>
    <dbReference type="NCBI Taxonomy" id="2045207"/>
    <lineage>
        <taxon>Bacteria</taxon>
        <taxon>Bacillati</taxon>
        <taxon>Bacillota</taxon>
        <taxon>Bacilli</taxon>
        <taxon>Bacillales</taxon>
        <taxon>Bacillaceae</taxon>
    </lineage>
</organism>
<evidence type="ECO:0000313" key="19">
    <source>
        <dbReference type="Proteomes" id="UP000248214"/>
    </source>
</evidence>
<dbReference type="InterPro" id="IPR036890">
    <property type="entry name" value="HATPase_C_sf"/>
</dbReference>
<comment type="caution">
    <text evidence="18">The sequence shown here is derived from an EMBL/GenBank/DDBJ whole genome shotgun (WGS) entry which is preliminary data.</text>
</comment>
<dbReference type="RefSeq" id="WP_110608099.1">
    <property type="nucleotide sequence ID" value="NZ_PDOD01000001.1"/>
</dbReference>
<dbReference type="Pfam" id="PF18698">
    <property type="entry name" value="HisK_sensor"/>
    <property type="match status" value="1"/>
</dbReference>
<dbReference type="CDD" id="cd06225">
    <property type="entry name" value="HAMP"/>
    <property type="match status" value="1"/>
</dbReference>
<feature type="domain" description="PAS" evidence="16">
    <location>
        <begin position="256"/>
        <end position="292"/>
    </location>
</feature>
<evidence type="ECO:0000256" key="9">
    <source>
        <dbReference type="ARBA" id="ARBA00022777"/>
    </source>
</evidence>
<reference evidence="18 19" key="1">
    <citation type="submission" date="2017-10" db="EMBL/GenBank/DDBJ databases">
        <title>Bacillus sp. nov., a halophilic bacterium isolated from a Keqin Lake.</title>
        <authorList>
            <person name="Wang H."/>
        </authorList>
    </citation>
    <scope>NUCLEOTIDE SEQUENCE [LARGE SCALE GENOMIC DNA]</scope>
    <source>
        <strain evidence="18 19">KQ-12</strain>
    </source>
</reference>
<dbReference type="InterPro" id="IPR005467">
    <property type="entry name" value="His_kinase_dom"/>
</dbReference>
<comment type="catalytic activity">
    <reaction evidence="1">
        <text>ATP + protein L-histidine = ADP + protein N-phospho-L-histidine.</text>
        <dbReference type="EC" id="2.7.13.3"/>
    </reaction>
</comment>
<dbReference type="PRINTS" id="PR00344">
    <property type="entry name" value="BCTRLSENSOR"/>
</dbReference>
<dbReference type="InterPro" id="IPR050351">
    <property type="entry name" value="BphY/WalK/GraS-like"/>
</dbReference>
<dbReference type="GO" id="GO:0006355">
    <property type="term" value="P:regulation of DNA-templated transcription"/>
    <property type="evidence" value="ECO:0007669"/>
    <property type="project" value="InterPro"/>
</dbReference>
<name>A0A323TK52_9BACI</name>
<proteinExistence type="predicted"/>
<dbReference type="FunFam" id="1.10.287.130:FF:000001">
    <property type="entry name" value="Two-component sensor histidine kinase"/>
    <property type="match status" value="1"/>
</dbReference>
<evidence type="ECO:0000256" key="7">
    <source>
        <dbReference type="ARBA" id="ARBA00022692"/>
    </source>
</evidence>
<dbReference type="PROSITE" id="PS50109">
    <property type="entry name" value="HIS_KIN"/>
    <property type="match status" value="1"/>
</dbReference>
<evidence type="ECO:0000259" key="15">
    <source>
        <dbReference type="PROSITE" id="PS50109"/>
    </source>
</evidence>
<feature type="transmembrane region" description="Helical" evidence="14">
    <location>
        <begin position="12"/>
        <end position="34"/>
    </location>
</feature>
<dbReference type="Proteomes" id="UP000248214">
    <property type="component" value="Unassembled WGS sequence"/>
</dbReference>
<dbReference type="GO" id="GO:0030295">
    <property type="term" value="F:protein kinase activator activity"/>
    <property type="evidence" value="ECO:0007669"/>
    <property type="project" value="TreeGrafter"/>
</dbReference>
<evidence type="ECO:0000256" key="4">
    <source>
        <dbReference type="ARBA" id="ARBA00022475"/>
    </source>
</evidence>
<dbReference type="SUPFAM" id="SSF55785">
    <property type="entry name" value="PYP-like sensor domain (PAS domain)"/>
    <property type="match status" value="1"/>
</dbReference>
<keyword evidence="11 14" id="KW-1133">Transmembrane helix</keyword>
<dbReference type="InterPro" id="IPR003660">
    <property type="entry name" value="HAMP_dom"/>
</dbReference>
<evidence type="ECO:0000256" key="5">
    <source>
        <dbReference type="ARBA" id="ARBA00022553"/>
    </source>
</evidence>
<dbReference type="PROSITE" id="PS50112">
    <property type="entry name" value="PAS"/>
    <property type="match status" value="1"/>
</dbReference>
<keyword evidence="13 14" id="KW-0472">Membrane</keyword>
<dbReference type="GO" id="GO:0000156">
    <property type="term" value="F:phosphorelay response regulator activity"/>
    <property type="evidence" value="ECO:0007669"/>
    <property type="project" value="TreeGrafter"/>
</dbReference>
<dbReference type="SMART" id="SM00388">
    <property type="entry name" value="HisKA"/>
    <property type="match status" value="1"/>
</dbReference>
<keyword evidence="12" id="KW-0902">Two-component regulatory system</keyword>
<evidence type="ECO:0000256" key="11">
    <source>
        <dbReference type="ARBA" id="ARBA00022989"/>
    </source>
</evidence>
<keyword evidence="7 14" id="KW-0812">Transmembrane</keyword>
<dbReference type="Gene3D" id="3.30.450.20">
    <property type="entry name" value="PAS domain"/>
    <property type="match status" value="1"/>
</dbReference>
<dbReference type="AlphaFoldDB" id="A0A323TK52"/>
<dbReference type="InterPro" id="IPR003594">
    <property type="entry name" value="HATPase_dom"/>
</dbReference>
<dbReference type="PANTHER" id="PTHR42878:SF3">
    <property type="entry name" value="HISTIDINE PROTEIN KINASE SAES"/>
    <property type="match status" value="1"/>
</dbReference>
<feature type="transmembrane region" description="Helical" evidence="14">
    <location>
        <begin position="178"/>
        <end position="199"/>
    </location>
</feature>
<evidence type="ECO:0000256" key="10">
    <source>
        <dbReference type="ARBA" id="ARBA00022840"/>
    </source>
</evidence>
<keyword evidence="4" id="KW-1003">Cell membrane</keyword>
<evidence type="ECO:0000256" key="12">
    <source>
        <dbReference type="ARBA" id="ARBA00023012"/>
    </source>
</evidence>
<evidence type="ECO:0000313" key="18">
    <source>
        <dbReference type="EMBL" id="PYZ94466.1"/>
    </source>
</evidence>
<dbReference type="SMART" id="SM00304">
    <property type="entry name" value="HAMP"/>
    <property type="match status" value="1"/>
</dbReference>
<feature type="domain" description="Histidine kinase" evidence="15">
    <location>
        <begin position="376"/>
        <end position="594"/>
    </location>
</feature>
<dbReference type="PROSITE" id="PS50885">
    <property type="entry name" value="HAMP"/>
    <property type="match status" value="1"/>
</dbReference>
<protein>
    <recommendedName>
        <fullName evidence="3">histidine kinase</fullName>
        <ecNumber evidence="3">2.7.13.3</ecNumber>
    </recommendedName>
</protein>
<keyword evidence="10" id="KW-0067">ATP-binding</keyword>
<dbReference type="PANTHER" id="PTHR42878">
    <property type="entry name" value="TWO-COMPONENT HISTIDINE KINASE"/>
    <property type="match status" value="1"/>
</dbReference>
<dbReference type="GO" id="GO:0005886">
    <property type="term" value="C:plasma membrane"/>
    <property type="evidence" value="ECO:0007669"/>
    <property type="project" value="UniProtKB-SubCell"/>
</dbReference>
<evidence type="ECO:0000259" key="17">
    <source>
        <dbReference type="PROSITE" id="PS50885"/>
    </source>
</evidence>
<gene>
    <name evidence="18" type="ORF">CR194_02735</name>
</gene>
<evidence type="ECO:0000256" key="1">
    <source>
        <dbReference type="ARBA" id="ARBA00000085"/>
    </source>
</evidence>
<dbReference type="SUPFAM" id="SSF158472">
    <property type="entry name" value="HAMP domain-like"/>
    <property type="match status" value="1"/>
</dbReference>
<dbReference type="SUPFAM" id="SSF47384">
    <property type="entry name" value="Homodimeric domain of signal transducing histidine kinase"/>
    <property type="match status" value="1"/>
</dbReference>
<dbReference type="CDD" id="cd00082">
    <property type="entry name" value="HisKA"/>
    <property type="match status" value="1"/>
</dbReference>
<evidence type="ECO:0000259" key="16">
    <source>
        <dbReference type="PROSITE" id="PS50112"/>
    </source>
</evidence>
<dbReference type="EMBL" id="PDOD01000001">
    <property type="protein sequence ID" value="PYZ94466.1"/>
    <property type="molecule type" value="Genomic_DNA"/>
</dbReference>
<dbReference type="InterPro" id="IPR003661">
    <property type="entry name" value="HisK_dim/P_dom"/>
</dbReference>
<dbReference type="GO" id="GO:0000155">
    <property type="term" value="F:phosphorelay sensor kinase activity"/>
    <property type="evidence" value="ECO:0007669"/>
    <property type="project" value="InterPro"/>
</dbReference>
<dbReference type="Gene3D" id="3.30.565.10">
    <property type="entry name" value="Histidine kinase-like ATPase, C-terminal domain"/>
    <property type="match status" value="1"/>
</dbReference>
<dbReference type="EC" id="2.7.13.3" evidence="3"/>
<dbReference type="InterPro" id="IPR041328">
    <property type="entry name" value="HisK_sensor"/>
</dbReference>
<keyword evidence="6" id="KW-0808">Transferase</keyword>
<keyword evidence="19" id="KW-1185">Reference proteome</keyword>
<dbReference type="Gene3D" id="1.10.287.130">
    <property type="match status" value="1"/>
</dbReference>
<dbReference type="SMART" id="SM00387">
    <property type="entry name" value="HATPase_c"/>
    <property type="match status" value="1"/>
</dbReference>
<dbReference type="OrthoDB" id="9813151at2"/>
<dbReference type="SUPFAM" id="SSF55874">
    <property type="entry name" value="ATPase domain of HSP90 chaperone/DNA topoisomerase II/histidine kinase"/>
    <property type="match status" value="1"/>
</dbReference>
<dbReference type="InterPro" id="IPR004358">
    <property type="entry name" value="Sig_transdc_His_kin-like_C"/>
</dbReference>
<sequence>MMFWRSVVGKLWFTILLLVSVVLLILTVLLLQYFERFHTDHAESELLNHANLIVSLLEDEETDDQAALAISGMISETYSTKALILLDEEEYWYTSDENLDDIPLSVFYEDPQLSQVIQAGETVVTQGNYTFPISGEQISEEVMIAGLPVVFATGEEGSLFLYQSHDVVEEASNQTKNIIYLSAGIAIILTTVFAFFLTTRITAPLRKMRKASLEVAKGNFDTKVPILTNDEIGLLGIAFNRMARALNTNLNALNQEKEQLSRILSSMADGVITLDRDGSVMVTNPPANEFIGAWLYEQGYEAEESGQLPEKLQSLFEQVVTEEREQMGEVDVQGRSWVILMTPLYDQDHVRGAVAVLRDMTEERLHDKLRKDFIANVSHELRTPISMLQGYSEAIVDDIAGSEEEKKELAQIIHDESLRMGRLVNELLDLARMEAGHIQLNIEALEIEEFSNRIVRKFQGVAKEHDVNLIGDIASVGQSVYADQDRVEQILTNLIDNAIRHTPDGGVVTLRLASYHNGVKLEVEDTGAGIPEEDLPFVFERFYKADKARTRGRAGTGLGLAIVKNIVDAHRGKVSAHSRMNEGTTFSVFLPYGEPPEE</sequence>
<keyword evidence="9 18" id="KW-0418">Kinase</keyword>
<evidence type="ECO:0000256" key="6">
    <source>
        <dbReference type="ARBA" id="ARBA00022679"/>
    </source>
</evidence>
<keyword evidence="8" id="KW-0547">Nucleotide-binding</keyword>
<dbReference type="InterPro" id="IPR036097">
    <property type="entry name" value="HisK_dim/P_sf"/>
</dbReference>
<dbReference type="FunFam" id="3.30.565.10:FF:000006">
    <property type="entry name" value="Sensor histidine kinase WalK"/>
    <property type="match status" value="1"/>
</dbReference>
<dbReference type="CDD" id="cd00075">
    <property type="entry name" value="HATPase"/>
    <property type="match status" value="1"/>
</dbReference>
<dbReference type="GO" id="GO:0007234">
    <property type="term" value="P:osmosensory signaling via phosphorelay pathway"/>
    <property type="evidence" value="ECO:0007669"/>
    <property type="project" value="TreeGrafter"/>
</dbReference>
<evidence type="ECO:0000256" key="2">
    <source>
        <dbReference type="ARBA" id="ARBA00004651"/>
    </source>
</evidence>
<dbReference type="Gene3D" id="6.10.340.10">
    <property type="match status" value="1"/>
</dbReference>
<dbReference type="Pfam" id="PF00672">
    <property type="entry name" value="HAMP"/>
    <property type="match status" value="1"/>
</dbReference>